<protein>
    <submittedName>
        <fullName evidence="1">Uncharacterized protein</fullName>
    </submittedName>
</protein>
<name>A0A3B1ABW7_9ZZZZ</name>
<accession>A0A3B1ABW7</accession>
<gene>
    <name evidence="1" type="ORF">MNBD_GAMMA18-2320</name>
</gene>
<dbReference type="EMBL" id="UOFP01000316">
    <property type="protein sequence ID" value="VAW90256.1"/>
    <property type="molecule type" value="Genomic_DNA"/>
</dbReference>
<reference evidence="1" key="1">
    <citation type="submission" date="2018-06" db="EMBL/GenBank/DDBJ databases">
        <authorList>
            <person name="Zhirakovskaya E."/>
        </authorList>
    </citation>
    <scope>NUCLEOTIDE SEQUENCE</scope>
</reference>
<evidence type="ECO:0000313" key="1">
    <source>
        <dbReference type="EMBL" id="VAW90256.1"/>
    </source>
</evidence>
<organism evidence="1">
    <name type="scientific">hydrothermal vent metagenome</name>
    <dbReference type="NCBI Taxonomy" id="652676"/>
    <lineage>
        <taxon>unclassified sequences</taxon>
        <taxon>metagenomes</taxon>
        <taxon>ecological metagenomes</taxon>
    </lineage>
</organism>
<sequence>MIKRGEIGIDHGCYMQELFSGSDKMKYVFCKLKLAPIRYRNTALVFRQKKEPGKNPAQLCSSYFFSS</sequence>
<dbReference type="AlphaFoldDB" id="A0A3B1ABW7"/>
<proteinExistence type="predicted"/>